<dbReference type="FunFam" id="2.40.30.110:FF:000003">
    <property type="entry name" value="Aminomethyltransferase"/>
    <property type="match status" value="1"/>
</dbReference>
<dbReference type="NCBIfam" id="NF001567">
    <property type="entry name" value="PRK00389.1"/>
    <property type="match status" value="1"/>
</dbReference>
<dbReference type="AlphaFoldDB" id="A0A323THT0"/>
<accession>A0A323THT0</accession>
<dbReference type="InterPro" id="IPR022903">
    <property type="entry name" value="GcvT_bac"/>
</dbReference>
<dbReference type="GO" id="GO:0004047">
    <property type="term" value="F:aminomethyltransferase activity"/>
    <property type="evidence" value="ECO:0007669"/>
    <property type="project" value="UniProtKB-UniRule"/>
</dbReference>
<dbReference type="GO" id="GO:0005829">
    <property type="term" value="C:cytosol"/>
    <property type="evidence" value="ECO:0007669"/>
    <property type="project" value="TreeGrafter"/>
</dbReference>
<comment type="function">
    <text evidence="7">The glycine cleavage system catalyzes the degradation of glycine.</text>
</comment>
<name>A0A323THT0_9BACI</name>
<reference evidence="11 12" key="1">
    <citation type="submission" date="2017-10" db="EMBL/GenBank/DDBJ databases">
        <title>Bacillus sp. nov., a halophilic bacterium isolated from a Keqin Lake.</title>
        <authorList>
            <person name="Wang H."/>
        </authorList>
    </citation>
    <scope>NUCLEOTIDE SEQUENCE [LARGE SCALE GENOMIC DNA]</scope>
    <source>
        <strain evidence="11 12">KQ-12</strain>
    </source>
</reference>
<organism evidence="11 12">
    <name type="scientific">Salipaludibacillus keqinensis</name>
    <dbReference type="NCBI Taxonomy" id="2045207"/>
    <lineage>
        <taxon>Bacteria</taxon>
        <taxon>Bacillati</taxon>
        <taxon>Bacillota</taxon>
        <taxon>Bacilli</taxon>
        <taxon>Bacillales</taxon>
        <taxon>Bacillaceae</taxon>
    </lineage>
</organism>
<evidence type="ECO:0000256" key="2">
    <source>
        <dbReference type="ARBA" id="ARBA00012616"/>
    </source>
</evidence>
<feature type="domain" description="Aminomethyltransferase C-terminal" evidence="10">
    <location>
        <begin position="289"/>
        <end position="367"/>
    </location>
</feature>
<comment type="similarity">
    <text evidence="1 7">Belongs to the GcvT family.</text>
</comment>
<evidence type="ECO:0000259" key="9">
    <source>
        <dbReference type="Pfam" id="PF01571"/>
    </source>
</evidence>
<dbReference type="PANTHER" id="PTHR43757:SF2">
    <property type="entry name" value="AMINOMETHYLTRANSFERASE, MITOCHONDRIAL"/>
    <property type="match status" value="1"/>
</dbReference>
<dbReference type="HAMAP" id="MF_00259">
    <property type="entry name" value="GcvT"/>
    <property type="match status" value="1"/>
</dbReference>
<dbReference type="GO" id="GO:0005960">
    <property type="term" value="C:glycine cleavage complex"/>
    <property type="evidence" value="ECO:0007669"/>
    <property type="project" value="InterPro"/>
</dbReference>
<dbReference type="EMBL" id="PDOD01000001">
    <property type="protein sequence ID" value="PYZ94329.1"/>
    <property type="molecule type" value="Genomic_DNA"/>
</dbReference>
<evidence type="ECO:0000256" key="4">
    <source>
        <dbReference type="ARBA" id="ARBA00022679"/>
    </source>
</evidence>
<dbReference type="InterPro" id="IPR006223">
    <property type="entry name" value="GcvT"/>
</dbReference>
<dbReference type="NCBIfam" id="TIGR00528">
    <property type="entry name" value="gcvT"/>
    <property type="match status" value="1"/>
</dbReference>
<dbReference type="Gene3D" id="3.30.70.1400">
    <property type="entry name" value="Aminomethyltransferase beta-barrel domains"/>
    <property type="match status" value="1"/>
</dbReference>
<keyword evidence="4 7" id="KW-0808">Transferase</keyword>
<dbReference type="PIRSF" id="PIRSF006487">
    <property type="entry name" value="GcvT"/>
    <property type="match status" value="1"/>
</dbReference>
<protein>
    <recommendedName>
        <fullName evidence="2 7">Aminomethyltransferase</fullName>
        <ecNumber evidence="2 7">2.1.2.10</ecNumber>
    </recommendedName>
    <alternativeName>
        <fullName evidence="5 7">Glycine cleavage system T protein</fullName>
    </alternativeName>
</protein>
<dbReference type="EC" id="2.1.2.10" evidence="2 7"/>
<sequence>MEVEVLSGQRTPLFPVYKESGGKTIDFGGWDLPVQFTGIKEEHEVVRTKAGLFDVSHMGEIEVKGSGALAFLQKVLTNDVSKAKSGACQYTAMCYEDGGTIDDLVLYKRSEEDFLLVVNASNIDKDYQWLQQHAGEDTVVTNVSNSYAQIALQGPLAEQIAQRLTTVDLSEITFFKFKEGVTFADKPVLISRTGYTGEDGFEIYCQPEHAVQLWQTLLKEGAAEGLKPCGLGARDTLRFEAKLCLYGQELSKDISPIEAGIGFAVKTDKSEDFIGKKVLKEQREEGPSRKLVGLEMIDKGIPRTDYEVFKEGDKIGFVTTGTQSPTLQKNVGLALIDAKYKELDTEVEVQVRKRRLKAKVVKTPFYKRG</sequence>
<dbReference type="Gene3D" id="4.10.1250.10">
    <property type="entry name" value="Aminomethyltransferase fragment"/>
    <property type="match status" value="1"/>
</dbReference>
<evidence type="ECO:0000313" key="12">
    <source>
        <dbReference type="Proteomes" id="UP000248214"/>
    </source>
</evidence>
<feature type="binding site" evidence="8">
    <location>
        <position position="202"/>
    </location>
    <ligand>
        <name>substrate</name>
    </ligand>
</feature>
<evidence type="ECO:0000256" key="6">
    <source>
        <dbReference type="ARBA" id="ARBA00047665"/>
    </source>
</evidence>
<evidence type="ECO:0000259" key="10">
    <source>
        <dbReference type="Pfam" id="PF08669"/>
    </source>
</evidence>
<dbReference type="GO" id="GO:0019464">
    <property type="term" value="P:glycine decarboxylation via glycine cleavage system"/>
    <property type="evidence" value="ECO:0007669"/>
    <property type="project" value="UniProtKB-UniRule"/>
</dbReference>
<keyword evidence="3 7" id="KW-0032">Aminotransferase</keyword>
<comment type="caution">
    <text evidence="11">The sequence shown here is derived from an EMBL/GenBank/DDBJ whole genome shotgun (WGS) entry which is preliminary data.</text>
</comment>
<dbReference type="SUPFAM" id="SSF103025">
    <property type="entry name" value="Folate-binding domain"/>
    <property type="match status" value="1"/>
</dbReference>
<dbReference type="InterPro" id="IPR027266">
    <property type="entry name" value="TrmE/GcvT-like"/>
</dbReference>
<dbReference type="GO" id="GO:0008483">
    <property type="term" value="F:transaminase activity"/>
    <property type="evidence" value="ECO:0007669"/>
    <property type="project" value="UniProtKB-KW"/>
</dbReference>
<proteinExistence type="inferred from homology"/>
<dbReference type="PANTHER" id="PTHR43757">
    <property type="entry name" value="AMINOMETHYLTRANSFERASE"/>
    <property type="match status" value="1"/>
</dbReference>
<evidence type="ECO:0000256" key="3">
    <source>
        <dbReference type="ARBA" id="ARBA00022576"/>
    </source>
</evidence>
<comment type="catalytic activity">
    <reaction evidence="6 7">
        <text>N(6)-[(R)-S(8)-aminomethyldihydrolipoyl]-L-lysyl-[protein] + (6S)-5,6,7,8-tetrahydrofolate = N(6)-[(R)-dihydrolipoyl]-L-lysyl-[protein] + (6R)-5,10-methylene-5,6,7,8-tetrahydrofolate + NH4(+)</text>
        <dbReference type="Rhea" id="RHEA:16945"/>
        <dbReference type="Rhea" id="RHEA-COMP:10475"/>
        <dbReference type="Rhea" id="RHEA-COMP:10492"/>
        <dbReference type="ChEBI" id="CHEBI:15636"/>
        <dbReference type="ChEBI" id="CHEBI:28938"/>
        <dbReference type="ChEBI" id="CHEBI:57453"/>
        <dbReference type="ChEBI" id="CHEBI:83100"/>
        <dbReference type="ChEBI" id="CHEBI:83143"/>
        <dbReference type="EC" id="2.1.2.10"/>
    </reaction>
</comment>
<dbReference type="FunFam" id="4.10.1250.10:FF:000001">
    <property type="entry name" value="Aminomethyltransferase"/>
    <property type="match status" value="1"/>
</dbReference>
<dbReference type="Pfam" id="PF01571">
    <property type="entry name" value="GCV_T"/>
    <property type="match status" value="1"/>
</dbReference>
<dbReference type="InterPro" id="IPR028896">
    <property type="entry name" value="GcvT/YgfZ/DmdA"/>
</dbReference>
<dbReference type="InterPro" id="IPR013977">
    <property type="entry name" value="GcvT_C"/>
</dbReference>
<dbReference type="InterPro" id="IPR029043">
    <property type="entry name" value="GcvT/YgfZ_C"/>
</dbReference>
<evidence type="ECO:0000256" key="1">
    <source>
        <dbReference type="ARBA" id="ARBA00008609"/>
    </source>
</evidence>
<dbReference type="Pfam" id="PF08669">
    <property type="entry name" value="GCV_T_C"/>
    <property type="match status" value="1"/>
</dbReference>
<evidence type="ECO:0000256" key="8">
    <source>
        <dbReference type="PIRSR" id="PIRSR006487-1"/>
    </source>
</evidence>
<evidence type="ECO:0000256" key="5">
    <source>
        <dbReference type="ARBA" id="ARBA00031395"/>
    </source>
</evidence>
<keyword evidence="12" id="KW-1185">Reference proteome</keyword>
<dbReference type="FunFam" id="3.30.70.1400:FF:000001">
    <property type="entry name" value="Aminomethyltransferase"/>
    <property type="match status" value="1"/>
</dbReference>
<gene>
    <name evidence="7 11" type="primary">gcvT</name>
    <name evidence="11" type="ORF">CR194_02005</name>
</gene>
<feature type="domain" description="GCVT N-terminal" evidence="9">
    <location>
        <begin position="15"/>
        <end position="269"/>
    </location>
</feature>
<dbReference type="Gene3D" id="2.40.30.110">
    <property type="entry name" value="Aminomethyltransferase beta-barrel domains"/>
    <property type="match status" value="1"/>
</dbReference>
<dbReference type="OrthoDB" id="9774591at2"/>
<dbReference type="Gene3D" id="3.30.1360.120">
    <property type="entry name" value="Probable tRNA modification gtpase trme, domain 1"/>
    <property type="match status" value="1"/>
</dbReference>
<dbReference type="InterPro" id="IPR006222">
    <property type="entry name" value="GCVT_N"/>
</dbReference>
<dbReference type="SUPFAM" id="SSF101790">
    <property type="entry name" value="Aminomethyltransferase beta-barrel domain"/>
    <property type="match status" value="1"/>
</dbReference>
<dbReference type="Proteomes" id="UP000248214">
    <property type="component" value="Unassembled WGS sequence"/>
</dbReference>
<evidence type="ECO:0000313" key="11">
    <source>
        <dbReference type="EMBL" id="PYZ94329.1"/>
    </source>
</evidence>
<evidence type="ECO:0000256" key="7">
    <source>
        <dbReference type="HAMAP-Rule" id="MF_00259"/>
    </source>
</evidence>
<comment type="subunit">
    <text evidence="7">The glycine cleavage system is composed of four proteins: P, T, L and H.</text>
</comment>